<dbReference type="GeneID" id="8626053"/>
<dbReference type="GO" id="GO:0005615">
    <property type="term" value="C:extracellular space"/>
    <property type="evidence" value="ECO:0000318"/>
    <property type="project" value="GO_Central"/>
</dbReference>
<accession>Q54KK1</accession>
<dbReference type="FunCoup" id="Q54KK1">
    <property type="interactions" value="3"/>
</dbReference>
<dbReference type="dictyBase" id="DDB_G0287427"/>
<dbReference type="AlphaFoldDB" id="Q54KK1"/>
<protein>
    <recommendedName>
        <fullName evidence="2">Dickkopf N-terminal cysteine-rich domain-containing protein</fullName>
    </recommendedName>
</protein>
<dbReference type="InParanoid" id="Q54KK1"/>
<organism evidence="3 4">
    <name type="scientific">Dictyostelium discoideum</name>
    <name type="common">Social amoeba</name>
    <dbReference type="NCBI Taxonomy" id="44689"/>
    <lineage>
        <taxon>Eukaryota</taxon>
        <taxon>Amoebozoa</taxon>
        <taxon>Evosea</taxon>
        <taxon>Eumycetozoa</taxon>
        <taxon>Dictyostelia</taxon>
        <taxon>Dictyosteliales</taxon>
        <taxon>Dictyosteliaceae</taxon>
        <taxon>Dictyostelium</taxon>
    </lineage>
</organism>
<dbReference type="InterPro" id="IPR006796">
    <property type="entry name" value="Dickkopf_N"/>
</dbReference>
<dbReference type="GO" id="GO:0090090">
    <property type="term" value="P:negative regulation of canonical Wnt signaling pathway"/>
    <property type="evidence" value="ECO:0000318"/>
    <property type="project" value="GO_Central"/>
</dbReference>
<feature type="signal peptide" evidence="1">
    <location>
        <begin position="1"/>
        <end position="21"/>
    </location>
</feature>
<name>Q54KK1_DICDI</name>
<evidence type="ECO:0000256" key="1">
    <source>
        <dbReference type="SAM" id="SignalP"/>
    </source>
</evidence>
<proteinExistence type="predicted"/>
<dbReference type="PANTHER" id="PTHR33459">
    <property type="entry name" value="DD-GDCA PROTEIN"/>
    <property type="match status" value="1"/>
</dbReference>
<dbReference type="PANTHER" id="PTHR33459:SF2">
    <property type="entry name" value="DICKKOPF N-TERMINAL CYSTEINE-RICH DOMAIN-CONTAINING PROTEIN"/>
    <property type="match status" value="1"/>
</dbReference>
<reference evidence="3 4" key="1">
    <citation type="journal article" date="2005" name="Nature">
        <title>The genome of the social amoeba Dictyostelium discoideum.</title>
        <authorList>
            <consortium name="The Dictyostelium discoideum Sequencing Consortium"/>
            <person name="Eichinger L."/>
            <person name="Pachebat J.A."/>
            <person name="Glockner G."/>
            <person name="Rajandream M.A."/>
            <person name="Sucgang R."/>
            <person name="Berriman M."/>
            <person name="Song J."/>
            <person name="Olsen R."/>
            <person name="Szafranski K."/>
            <person name="Xu Q."/>
            <person name="Tunggal B."/>
            <person name="Kummerfeld S."/>
            <person name="Madera M."/>
            <person name="Konfortov B.A."/>
            <person name="Rivero F."/>
            <person name="Bankier A.T."/>
            <person name="Lehmann R."/>
            <person name="Hamlin N."/>
            <person name="Davies R."/>
            <person name="Gaudet P."/>
            <person name="Fey P."/>
            <person name="Pilcher K."/>
            <person name="Chen G."/>
            <person name="Saunders D."/>
            <person name="Sodergren E."/>
            <person name="Davis P."/>
            <person name="Kerhornou A."/>
            <person name="Nie X."/>
            <person name="Hall N."/>
            <person name="Anjard C."/>
            <person name="Hemphill L."/>
            <person name="Bason N."/>
            <person name="Farbrother P."/>
            <person name="Desany B."/>
            <person name="Just E."/>
            <person name="Morio T."/>
            <person name="Rost R."/>
            <person name="Churcher C."/>
            <person name="Cooper J."/>
            <person name="Haydock S."/>
            <person name="van Driessche N."/>
            <person name="Cronin A."/>
            <person name="Goodhead I."/>
            <person name="Muzny D."/>
            <person name="Mourier T."/>
            <person name="Pain A."/>
            <person name="Lu M."/>
            <person name="Harper D."/>
            <person name="Lindsay R."/>
            <person name="Hauser H."/>
            <person name="James K."/>
            <person name="Quiles M."/>
            <person name="Madan Babu M."/>
            <person name="Saito T."/>
            <person name="Buchrieser C."/>
            <person name="Wardroper A."/>
            <person name="Felder M."/>
            <person name="Thangavelu M."/>
            <person name="Johnson D."/>
            <person name="Knights A."/>
            <person name="Loulseged H."/>
            <person name="Mungall K."/>
            <person name="Oliver K."/>
            <person name="Price C."/>
            <person name="Quail M.A."/>
            <person name="Urushihara H."/>
            <person name="Hernandez J."/>
            <person name="Rabbinowitsch E."/>
            <person name="Steffen D."/>
            <person name="Sanders M."/>
            <person name="Ma J."/>
            <person name="Kohara Y."/>
            <person name="Sharp S."/>
            <person name="Simmonds M."/>
            <person name="Spiegler S."/>
            <person name="Tivey A."/>
            <person name="Sugano S."/>
            <person name="White B."/>
            <person name="Walker D."/>
            <person name="Woodward J."/>
            <person name="Winckler T."/>
            <person name="Tanaka Y."/>
            <person name="Shaulsky G."/>
            <person name="Schleicher M."/>
            <person name="Weinstock G."/>
            <person name="Rosenthal A."/>
            <person name="Cox E.C."/>
            <person name="Chisholm R.L."/>
            <person name="Gibbs R."/>
            <person name="Loomis W.F."/>
            <person name="Platzer M."/>
            <person name="Kay R.R."/>
            <person name="Williams J."/>
            <person name="Dear P.H."/>
            <person name="Noegel A.A."/>
            <person name="Barrell B."/>
            <person name="Kuspa A."/>
        </authorList>
    </citation>
    <scope>NUCLEOTIDE SEQUENCE [LARGE SCALE GENOMIC DNA]</scope>
    <source>
        <strain evidence="3 4">AX4</strain>
    </source>
</reference>
<evidence type="ECO:0000313" key="4">
    <source>
        <dbReference type="Proteomes" id="UP000002195"/>
    </source>
</evidence>
<keyword evidence="1" id="KW-0732">Signal</keyword>
<sequence length="340" mass="38637">MKLLMSLILTITLLSTINVNATETWRCIKSGQGCFIEGDDICPKGEYCNPNQETSKNDSSTSRTGNPLPSGTCLPLIKEGQPCYLYQRCDFGLHCKIPPTQFPGDQYSVEGICVSSKFLMVGENCSNDSECLGRLECKNQKCTPQDSEYGYECYMDEDCPSGNFCYWGSNKNLCKPLNKIGSNCTYGNDFTLGSICRNNKCIEKFSLKNGEICLEREDCESYTCDYNLLENGDRNISIFNNYYCQKKEFNSNDCKKDGCKNNGEICDFNSNKCLDSYPIGSEKCKSATKLRDYCFIKNKCPLRTNFNVEQRNKKSCNIKYCEFEINNYLENCILESTYCK</sequence>
<dbReference type="GO" id="GO:0039706">
    <property type="term" value="F:co-receptor binding"/>
    <property type="evidence" value="ECO:0000318"/>
    <property type="project" value="GO_Central"/>
</dbReference>
<evidence type="ECO:0000313" key="3">
    <source>
        <dbReference type="EMBL" id="EAL63781.1"/>
    </source>
</evidence>
<comment type="caution">
    <text evidence="3">The sequence shown here is derived from an EMBL/GenBank/DDBJ whole genome shotgun (WGS) entry which is preliminary data.</text>
</comment>
<dbReference type="OMA" id="CEINSEC"/>
<feature type="domain" description="Dickkopf N-terminal cysteine-rich" evidence="2">
    <location>
        <begin position="152"/>
        <end position="202"/>
    </location>
</feature>
<dbReference type="InterPro" id="IPR052326">
    <property type="entry name" value="Diff-Dev_Assoc_Protein"/>
</dbReference>
<evidence type="ECO:0000259" key="2">
    <source>
        <dbReference type="Pfam" id="PF04706"/>
    </source>
</evidence>
<feature type="chain" id="PRO_5004249586" description="Dickkopf N-terminal cysteine-rich domain-containing protein" evidence="1">
    <location>
        <begin position="22"/>
        <end position="340"/>
    </location>
</feature>
<dbReference type="GO" id="GO:0048019">
    <property type="term" value="F:receptor antagonist activity"/>
    <property type="evidence" value="ECO:0000318"/>
    <property type="project" value="GO_Central"/>
</dbReference>
<gene>
    <name evidence="3" type="ORF">DDB_G0287427</name>
</gene>
<dbReference type="PhylomeDB" id="Q54KK1"/>
<dbReference type="RefSeq" id="XP_637222.1">
    <property type="nucleotide sequence ID" value="XM_632130.1"/>
</dbReference>
<dbReference type="VEuPathDB" id="AmoebaDB:DDB_G0287427"/>
<dbReference type="EMBL" id="AAFI02000100">
    <property type="protein sequence ID" value="EAL63781.1"/>
    <property type="molecule type" value="Genomic_DNA"/>
</dbReference>
<dbReference type="PaxDb" id="44689-DDB0219217"/>
<dbReference type="Pfam" id="PF04706">
    <property type="entry name" value="Dickkopf_N"/>
    <property type="match status" value="1"/>
</dbReference>
<dbReference type="Proteomes" id="UP000002195">
    <property type="component" value="Unassembled WGS sequence"/>
</dbReference>
<dbReference type="HOGENOM" id="CLU_795524_0_0_1"/>
<keyword evidence="4" id="KW-1185">Reference proteome</keyword>
<dbReference type="KEGG" id="ddi:DDB_G0287427"/>